<dbReference type="Proteomes" id="UP000682733">
    <property type="component" value="Unassembled WGS sequence"/>
</dbReference>
<comment type="caution">
    <text evidence="2">The sequence shown here is derived from an EMBL/GenBank/DDBJ whole genome shotgun (WGS) entry which is preliminary data.</text>
</comment>
<dbReference type="EMBL" id="CAJOBC010000087">
    <property type="protein sequence ID" value="CAF3534274.1"/>
    <property type="molecule type" value="Genomic_DNA"/>
</dbReference>
<protein>
    <submittedName>
        <fullName evidence="2">Uncharacterized protein</fullName>
    </submittedName>
</protein>
<evidence type="ECO:0000313" key="3">
    <source>
        <dbReference type="EMBL" id="CAF3493135.1"/>
    </source>
</evidence>
<organism evidence="2 5">
    <name type="scientific">Didymodactylos carnosus</name>
    <dbReference type="NCBI Taxonomy" id="1234261"/>
    <lineage>
        <taxon>Eukaryota</taxon>
        <taxon>Metazoa</taxon>
        <taxon>Spiralia</taxon>
        <taxon>Gnathifera</taxon>
        <taxon>Rotifera</taxon>
        <taxon>Eurotatoria</taxon>
        <taxon>Bdelloidea</taxon>
        <taxon>Philodinida</taxon>
        <taxon>Philodinidae</taxon>
        <taxon>Didymodactylos</taxon>
    </lineage>
</organism>
<accession>A0A813PJ00</accession>
<dbReference type="EMBL" id="CAJOBA010000005">
    <property type="protein sequence ID" value="CAF3493135.1"/>
    <property type="molecule type" value="Genomic_DNA"/>
</dbReference>
<dbReference type="EMBL" id="CAJNOK010000005">
    <property type="protein sequence ID" value="CAF0721628.1"/>
    <property type="molecule type" value="Genomic_DNA"/>
</dbReference>
<evidence type="ECO:0000313" key="2">
    <source>
        <dbReference type="EMBL" id="CAF0754140.1"/>
    </source>
</evidence>
<name>A0A813PJ00_9BILA</name>
<sequence length="427" mass="50764">MLIPAYNHRYLDIITRCFEECSNIEDEEKILRTIIGEYRQEDEFLKNMFKLYGAHRVEMYFDTQILELILRHLYALELLHLVVPYMYVNDRDEFAKRLPYAFDYYLNSIKLNTYSNMAIIRFFVENLRVMKVIERLDELAEQQNQQRCTDNRVFVKLCQNLTSSLNVVDGDHYNGIRIEPHKLLRYLLENGIDDYYLKDLQQRKSALQLLIKFSTIECLSVALTHIDPKPYDNVVPLNGTMTFQDLDDILFYDHNDSLINERCCLFVSTFYYLYMLGWTIDRLDLKSRSFKAMNPKLVKCILRILIMVLNLGQCAFTEKKNRRAFGELIIQTRDWLNDVENCNLINDEDLICDFYQATFSSDITNSSSPFVPTHKQQYRSEIIQEMLQQRTTTTNHNAVYWTQLNIDTNICSLNYIKFGENWSDTRK</sequence>
<reference evidence="2" key="1">
    <citation type="submission" date="2021-02" db="EMBL/GenBank/DDBJ databases">
        <authorList>
            <person name="Nowell W R."/>
        </authorList>
    </citation>
    <scope>NUCLEOTIDE SEQUENCE</scope>
</reference>
<dbReference type="Proteomes" id="UP000677228">
    <property type="component" value="Unassembled WGS sequence"/>
</dbReference>
<evidence type="ECO:0000313" key="4">
    <source>
        <dbReference type="EMBL" id="CAF3534274.1"/>
    </source>
</evidence>
<dbReference type="EMBL" id="CAJNOQ010000087">
    <property type="protein sequence ID" value="CAF0754140.1"/>
    <property type="molecule type" value="Genomic_DNA"/>
</dbReference>
<proteinExistence type="predicted"/>
<evidence type="ECO:0000313" key="1">
    <source>
        <dbReference type="EMBL" id="CAF0721628.1"/>
    </source>
</evidence>
<dbReference type="AlphaFoldDB" id="A0A813PJ00"/>
<keyword evidence="5" id="KW-1185">Reference proteome</keyword>
<evidence type="ECO:0000313" key="5">
    <source>
        <dbReference type="Proteomes" id="UP000663829"/>
    </source>
</evidence>
<gene>
    <name evidence="2" type="ORF">GPM918_LOCUS1013</name>
    <name evidence="1" type="ORF">OVA965_LOCUS85</name>
    <name evidence="4" type="ORF">SRO942_LOCUS1013</name>
    <name evidence="3" type="ORF">TMI583_LOCUS85</name>
</gene>
<dbReference type="Proteomes" id="UP000681722">
    <property type="component" value="Unassembled WGS sequence"/>
</dbReference>
<dbReference type="Proteomes" id="UP000663829">
    <property type="component" value="Unassembled WGS sequence"/>
</dbReference>